<proteinExistence type="predicted"/>
<evidence type="ECO:0000313" key="2">
    <source>
        <dbReference type="Proteomes" id="UP001153148"/>
    </source>
</evidence>
<dbReference type="Proteomes" id="UP001153148">
    <property type="component" value="Unassembled WGS sequence"/>
</dbReference>
<dbReference type="EMBL" id="CAJPIN010048681">
    <property type="protein sequence ID" value="CAG2065960.1"/>
    <property type="molecule type" value="Genomic_DNA"/>
</dbReference>
<accession>A0ABN7PIK1</accession>
<comment type="caution">
    <text evidence="1">The sequence shown here is derived from an EMBL/GenBank/DDBJ whole genome shotgun (WGS) entry which is preliminary data.</text>
</comment>
<reference evidence="1" key="1">
    <citation type="submission" date="2021-03" db="EMBL/GenBank/DDBJ databases">
        <authorList>
            <person name="Tran Van P."/>
        </authorList>
    </citation>
    <scope>NUCLEOTIDE SEQUENCE</scope>
</reference>
<keyword evidence="2" id="KW-1185">Reference proteome</keyword>
<name>A0ABN7PIK1_TIMPD</name>
<feature type="non-terminal residue" evidence="1">
    <location>
        <position position="91"/>
    </location>
</feature>
<sequence>MINIMWTSNKILHMRKKNLTQSRSYPSTLYTSSPGLFGMPEANTSVPMSAPLVTSFGSGSSQQSSPGLFGMPQANMCSPLSTPGMTSFGFG</sequence>
<protein>
    <submittedName>
        <fullName evidence="1">Uncharacterized protein</fullName>
    </submittedName>
</protein>
<organism evidence="1 2">
    <name type="scientific">Timema podura</name>
    <name type="common">Walking stick</name>
    <dbReference type="NCBI Taxonomy" id="61482"/>
    <lineage>
        <taxon>Eukaryota</taxon>
        <taxon>Metazoa</taxon>
        <taxon>Ecdysozoa</taxon>
        <taxon>Arthropoda</taxon>
        <taxon>Hexapoda</taxon>
        <taxon>Insecta</taxon>
        <taxon>Pterygota</taxon>
        <taxon>Neoptera</taxon>
        <taxon>Polyneoptera</taxon>
        <taxon>Phasmatodea</taxon>
        <taxon>Timematodea</taxon>
        <taxon>Timematoidea</taxon>
        <taxon>Timematidae</taxon>
        <taxon>Timema</taxon>
    </lineage>
</organism>
<gene>
    <name evidence="1" type="ORF">TPAB3V08_LOCUS12903</name>
</gene>
<evidence type="ECO:0000313" key="1">
    <source>
        <dbReference type="EMBL" id="CAG2065960.1"/>
    </source>
</evidence>